<accession>A0ABR6X0L5</accession>
<keyword evidence="3" id="KW-1185">Reference proteome</keyword>
<evidence type="ECO:0000313" key="2">
    <source>
        <dbReference type="EMBL" id="MBC3806321.1"/>
    </source>
</evidence>
<dbReference type="RefSeq" id="WP_186921308.1">
    <property type="nucleotide sequence ID" value="NZ_JACOFW010000002.1"/>
</dbReference>
<dbReference type="EMBL" id="JACOFW010000002">
    <property type="protein sequence ID" value="MBC3806321.1"/>
    <property type="molecule type" value="Genomic_DNA"/>
</dbReference>
<name>A0ABR6X0L5_9BURK</name>
<evidence type="ECO:0000313" key="3">
    <source>
        <dbReference type="Proteomes" id="UP000648257"/>
    </source>
</evidence>
<comment type="caution">
    <text evidence="2">The sequence shown here is derived from an EMBL/GenBank/DDBJ whole genome shotgun (WGS) entry which is preliminary data.</text>
</comment>
<reference evidence="2 3" key="1">
    <citation type="submission" date="2020-08" db="EMBL/GenBank/DDBJ databases">
        <title>Novel species isolated from subtropical streams in China.</title>
        <authorList>
            <person name="Lu H."/>
        </authorList>
    </citation>
    <scope>NUCLEOTIDE SEQUENCE [LARGE SCALE GENOMIC DNA]</scope>
    <source>
        <strain evidence="2 3">KACC 16656</strain>
    </source>
</reference>
<feature type="signal peptide" evidence="1">
    <location>
        <begin position="1"/>
        <end position="22"/>
    </location>
</feature>
<dbReference type="PROSITE" id="PS51257">
    <property type="entry name" value="PROKAR_LIPOPROTEIN"/>
    <property type="match status" value="1"/>
</dbReference>
<organism evidence="2 3">
    <name type="scientific">Undibacterium seohonense</name>
    <dbReference type="NCBI Taxonomy" id="1344950"/>
    <lineage>
        <taxon>Bacteria</taxon>
        <taxon>Pseudomonadati</taxon>
        <taxon>Pseudomonadota</taxon>
        <taxon>Betaproteobacteria</taxon>
        <taxon>Burkholderiales</taxon>
        <taxon>Oxalobacteraceae</taxon>
        <taxon>Undibacterium</taxon>
    </lineage>
</organism>
<protein>
    <submittedName>
        <fullName evidence="2">Uncharacterized protein</fullName>
    </submittedName>
</protein>
<dbReference type="Proteomes" id="UP000648257">
    <property type="component" value="Unassembled WGS sequence"/>
</dbReference>
<keyword evidence="1" id="KW-0732">Signal</keyword>
<gene>
    <name evidence="2" type="ORF">H8K52_03040</name>
</gene>
<feature type="chain" id="PRO_5047169734" evidence="1">
    <location>
        <begin position="23"/>
        <end position="149"/>
    </location>
</feature>
<proteinExistence type="predicted"/>
<sequence>MYKYTFLSVVLLLAIACNWSQAQSDDFRHGYIFEQSYVKRISLSKAEQLINVESFFTPFTSADWGKEKITDARISRAGTSLSIQFSGKTSLNLRDFTKNANREKDGEYQRFRCLGNVAHFHLIGVEFGHDQHTFLLVDYAGRDIYFIDM</sequence>
<evidence type="ECO:0000256" key="1">
    <source>
        <dbReference type="SAM" id="SignalP"/>
    </source>
</evidence>